<dbReference type="Gene3D" id="3.40.50.1000">
    <property type="entry name" value="HAD superfamily/HAD-like"/>
    <property type="match status" value="1"/>
</dbReference>
<evidence type="ECO:0000313" key="1">
    <source>
        <dbReference type="EMBL" id="CUH99180.1"/>
    </source>
</evidence>
<evidence type="ECO:0000313" key="2">
    <source>
        <dbReference type="Proteomes" id="UP000051326"/>
    </source>
</evidence>
<gene>
    <name evidence="1" type="ORF">PHA8399_01296</name>
</gene>
<proteinExistence type="predicted"/>
<dbReference type="InterPro" id="IPR036412">
    <property type="entry name" value="HAD-like_sf"/>
</dbReference>
<sequence>MHTLRGAIFSLRNVLVKEGQLDQAKALETIRLIKYLISVGVQPVLVSNSTWTMVGSNEPFNDYFSRLVGQQLPYYQGGTDMAYKQYAAAMQHVLEDQGWQPQEVVYIGNTQDDIQAASNGGLLFLNAKWHEANSPFGFEFNSPKDIAKFVDCCCLTPKDWFWSIEQGNLRVYTIAPLGEFSKAYPHAATYSTDAKNAVKFGVGDLRFWGLLMAARMHLSGIGAEASYVAPYPGHKTTSEKAELLQAVRIASGSLRARYLEDYIVRHQDAPKSQALRNSGQQPSAHNQLATIHLRTDPLKTGEVGGRYKNRPNVKGKTLLMVDDICTQGHSLETARAFAEAAGANVICLCWLKTPGPNDYHEIVSLTPSIKRPYSKYVPESQATAIHSNSGNVINHNAATEIADAFTRFNGWDWPQGV</sequence>
<organism evidence="1 2">
    <name type="scientific">Leisingera aquaemixtae</name>
    <dbReference type="NCBI Taxonomy" id="1396826"/>
    <lineage>
        <taxon>Bacteria</taxon>
        <taxon>Pseudomonadati</taxon>
        <taxon>Pseudomonadota</taxon>
        <taxon>Alphaproteobacteria</taxon>
        <taxon>Rhodobacterales</taxon>
        <taxon>Roseobacteraceae</taxon>
        <taxon>Leisingera</taxon>
    </lineage>
</organism>
<dbReference type="AlphaFoldDB" id="A0A0P1H8H9"/>
<dbReference type="CDD" id="cd01427">
    <property type="entry name" value="HAD_like"/>
    <property type="match status" value="1"/>
</dbReference>
<dbReference type="SUPFAM" id="SSF56784">
    <property type="entry name" value="HAD-like"/>
    <property type="match status" value="1"/>
</dbReference>
<protein>
    <submittedName>
        <fullName evidence="1">Phosphoribosyl transferase domain protein</fullName>
    </submittedName>
</protein>
<dbReference type="STRING" id="1396826.PHA8399_01296"/>
<keyword evidence="1" id="KW-0808">Transferase</keyword>
<accession>A0A0P1H8H9</accession>
<dbReference type="InterPro" id="IPR029057">
    <property type="entry name" value="PRTase-like"/>
</dbReference>
<name>A0A0P1H8H9_9RHOB</name>
<dbReference type="RefSeq" id="WP_058285343.1">
    <property type="nucleotide sequence ID" value="NZ_CYSR01000011.1"/>
</dbReference>
<dbReference type="InterPro" id="IPR023214">
    <property type="entry name" value="HAD_sf"/>
</dbReference>
<dbReference type="EMBL" id="CYSR01000011">
    <property type="protein sequence ID" value="CUH99180.1"/>
    <property type="molecule type" value="Genomic_DNA"/>
</dbReference>
<dbReference type="Proteomes" id="UP000051326">
    <property type="component" value="Unassembled WGS sequence"/>
</dbReference>
<dbReference type="GO" id="GO:0016740">
    <property type="term" value="F:transferase activity"/>
    <property type="evidence" value="ECO:0007669"/>
    <property type="project" value="UniProtKB-KW"/>
</dbReference>
<dbReference type="Gene3D" id="3.40.50.2020">
    <property type="match status" value="1"/>
</dbReference>
<reference evidence="1 2" key="1">
    <citation type="submission" date="2015-09" db="EMBL/GenBank/DDBJ databases">
        <authorList>
            <consortium name="Swine Surveillance"/>
        </authorList>
    </citation>
    <scope>NUCLEOTIDE SEQUENCE [LARGE SCALE GENOMIC DNA]</scope>
    <source>
        <strain evidence="1 2">CECT 8399</strain>
    </source>
</reference>
<dbReference type="SUPFAM" id="SSF53271">
    <property type="entry name" value="PRTase-like"/>
    <property type="match status" value="1"/>
</dbReference>